<evidence type="ECO:0000313" key="3">
    <source>
        <dbReference type="EMBL" id="GEL59003.1"/>
    </source>
</evidence>
<dbReference type="EMBL" id="BJVU01000006">
    <property type="protein sequence ID" value="GEL59003.1"/>
    <property type="molecule type" value="Genomic_DNA"/>
</dbReference>
<dbReference type="STRING" id="1231339.Abci_003_017"/>
<dbReference type="Proteomes" id="UP000321891">
    <property type="component" value="Unassembled WGS sequence"/>
</dbReference>
<protein>
    <submittedName>
        <fullName evidence="2">Uncharacterized protein</fullName>
    </submittedName>
</protein>
<feature type="region of interest" description="Disordered" evidence="1">
    <location>
        <begin position="1"/>
        <end position="22"/>
    </location>
</feature>
<gene>
    <name evidence="2" type="ORF">Abci_003_017</name>
    <name evidence="3" type="ORF">ACI01nite_16050</name>
</gene>
<evidence type="ECO:0000313" key="4">
    <source>
        <dbReference type="Proteomes" id="UP000032671"/>
    </source>
</evidence>
<reference evidence="2 4" key="1">
    <citation type="submission" date="2012-11" db="EMBL/GenBank/DDBJ databases">
        <title>Whole genome sequence of Acetobacter cibinongensis 4H-1.</title>
        <authorList>
            <person name="Azuma Y."/>
            <person name="Higashiura N."/>
            <person name="Hirakawa H."/>
            <person name="Matsushita K."/>
        </authorList>
    </citation>
    <scope>NUCLEOTIDE SEQUENCE [LARGE SCALE GENOMIC DNA]</scope>
    <source>
        <strain evidence="2 4">4H-1</strain>
    </source>
</reference>
<evidence type="ECO:0000313" key="2">
    <source>
        <dbReference type="EMBL" id="GAN59254.1"/>
    </source>
</evidence>
<accession>A0A6N3SRD1</accession>
<organism evidence="2 4">
    <name type="scientific">Acetobacter cibinongensis</name>
    <dbReference type="NCBI Taxonomy" id="146475"/>
    <lineage>
        <taxon>Bacteria</taxon>
        <taxon>Pseudomonadati</taxon>
        <taxon>Pseudomonadota</taxon>
        <taxon>Alphaproteobacteria</taxon>
        <taxon>Acetobacterales</taxon>
        <taxon>Acetobacteraceae</taxon>
        <taxon>Acetobacter</taxon>
    </lineage>
</organism>
<evidence type="ECO:0000256" key="1">
    <source>
        <dbReference type="SAM" id="MobiDB-lite"/>
    </source>
</evidence>
<keyword evidence="5" id="KW-1185">Reference proteome</keyword>
<dbReference type="EMBL" id="BAMV01000003">
    <property type="protein sequence ID" value="GAN59254.1"/>
    <property type="molecule type" value="Genomic_DNA"/>
</dbReference>
<evidence type="ECO:0000313" key="5">
    <source>
        <dbReference type="Proteomes" id="UP000321891"/>
    </source>
</evidence>
<dbReference type="RefSeq" id="WP_048837359.1">
    <property type="nucleotide sequence ID" value="NZ_BAMV01000003.1"/>
</dbReference>
<name>A0A0D6N006_9PROT</name>
<proteinExistence type="predicted"/>
<dbReference type="Proteomes" id="UP000032671">
    <property type="component" value="Unassembled WGS sequence"/>
</dbReference>
<dbReference type="AlphaFoldDB" id="A0A0D6N006"/>
<feature type="compositionally biased region" description="Polar residues" evidence="1">
    <location>
        <begin position="1"/>
        <end position="14"/>
    </location>
</feature>
<reference evidence="3 5" key="2">
    <citation type="submission" date="2019-07" db="EMBL/GenBank/DDBJ databases">
        <title>Whole genome shotgun sequence of Acetobacter cibinongensis NBRC 16605.</title>
        <authorList>
            <person name="Hosoyama A."/>
            <person name="Uohara A."/>
            <person name="Ohji S."/>
            <person name="Ichikawa N."/>
        </authorList>
    </citation>
    <scope>NUCLEOTIDE SEQUENCE [LARGE SCALE GENOMIC DNA]</scope>
    <source>
        <strain evidence="3 5">NBRC 16605</strain>
    </source>
</reference>
<accession>A0A0D6N006</accession>
<comment type="caution">
    <text evidence="2">The sequence shown here is derived from an EMBL/GenBank/DDBJ whole genome shotgun (WGS) entry which is preliminary data.</text>
</comment>
<sequence length="188" mass="18964">MSGSSPTATTQSGVPLSALPVHPQPTETDLVFGIFNGQGQFVPQGKIWSGAVDKKGDTLAGLLACPLSPSDPTHLTNKAYVDQMGGQVQGRVAALVTQAQDAATQAQTAIGNASTVAASVIKTQRDAPDGLAALSSAGNLLLGGVECLGIRNGHVLMVMALPTTDPAVQGAWWNNGGYICISQGGASA</sequence>